<gene>
    <name evidence="3" type="ORF">G5B40_18290</name>
</gene>
<evidence type="ECO:0000256" key="2">
    <source>
        <dbReference type="SAM" id="SignalP"/>
    </source>
</evidence>
<protein>
    <submittedName>
        <fullName evidence="3">Tetratricopeptide repeat protein</fullName>
    </submittedName>
</protein>
<feature type="repeat" description="TPR" evidence="1">
    <location>
        <begin position="235"/>
        <end position="268"/>
    </location>
</feature>
<dbReference type="Pfam" id="PF13432">
    <property type="entry name" value="TPR_16"/>
    <property type="match status" value="2"/>
</dbReference>
<dbReference type="EMBL" id="CP049056">
    <property type="protein sequence ID" value="QIE57219.1"/>
    <property type="molecule type" value="Genomic_DNA"/>
</dbReference>
<keyword evidence="4" id="KW-1185">Reference proteome</keyword>
<dbReference type="PROSITE" id="PS50005">
    <property type="entry name" value="TPR"/>
    <property type="match status" value="2"/>
</dbReference>
<dbReference type="AlphaFoldDB" id="A0A7M3T5D8"/>
<dbReference type="KEGG" id="hdh:G5B40_18290"/>
<organism evidence="3 4">
    <name type="scientific">Pikeienuella piscinae</name>
    <dbReference type="NCBI Taxonomy" id="2748098"/>
    <lineage>
        <taxon>Bacteria</taxon>
        <taxon>Pseudomonadati</taxon>
        <taxon>Pseudomonadota</taxon>
        <taxon>Alphaproteobacteria</taxon>
        <taxon>Rhodobacterales</taxon>
        <taxon>Paracoccaceae</taxon>
        <taxon>Pikeienuella</taxon>
    </lineage>
</organism>
<dbReference type="InterPro" id="IPR019734">
    <property type="entry name" value="TPR_rpt"/>
</dbReference>
<feature type="chain" id="PRO_5029846244" evidence="2">
    <location>
        <begin position="21"/>
        <end position="285"/>
    </location>
</feature>
<dbReference type="Gene3D" id="1.25.40.10">
    <property type="entry name" value="Tetratricopeptide repeat domain"/>
    <property type="match status" value="2"/>
</dbReference>
<accession>A0A7M3T5D8</accession>
<evidence type="ECO:0000256" key="1">
    <source>
        <dbReference type="PROSITE-ProRule" id="PRU00339"/>
    </source>
</evidence>
<name>A0A7M3T5D8_9RHOB</name>
<feature type="repeat" description="TPR" evidence="1">
    <location>
        <begin position="172"/>
        <end position="205"/>
    </location>
</feature>
<dbReference type="InterPro" id="IPR011990">
    <property type="entry name" value="TPR-like_helical_dom_sf"/>
</dbReference>
<keyword evidence="2" id="KW-0732">Signal</keyword>
<dbReference type="PROSITE" id="PS51257">
    <property type="entry name" value="PROKAR_LIPOPROTEIN"/>
    <property type="match status" value="1"/>
</dbReference>
<dbReference type="SUPFAM" id="SSF48452">
    <property type="entry name" value="TPR-like"/>
    <property type="match status" value="1"/>
</dbReference>
<reference evidence="3 4" key="1">
    <citation type="submission" date="2020-02" db="EMBL/GenBank/DDBJ databases">
        <title>complete genome sequence of Rhodobacteraceae bacterium.</title>
        <authorList>
            <person name="Park J."/>
            <person name="Kim Y.-S."/>
            <person name="Kim K.-H."/>
        </authorList>
    </citation>
    <scope>NUCLEOTIDE SEQUENCE [LARGE SCALE GENOMIC DNA]</scope>
    <source>
        <strain evidence="3 4">RR4-56</strain>
    </source>
</reference>
<keyword evidence="1" id="KW-0802">TPR repeat</keyword>
<proteinExistence type="predicted"/>
<evidence type="ECO:0000313" key="4">
    <source>
        <dbReference type="Proteomes" id="UP000503336"/>
    </source>
</evidence>
<evidence type="ECO:0000313" key="3">
    <source>
        <dbReference type="EMBL" id="QIE57219.1"/>
    </source>
</evidence>
<feature type="signal peptide" evidence="2">
    <location>
        <begin position="1"/>
        <end position="20"/>
    </location>
</feature>
<sequence length="285" mass="31391">MIPLRTGALIILLLSGCAGALDEPPALSAPQDEGVNVIDESSLNDLMLTLSDPEDAIAYFQRALTEEPGRAEFRRGYALALARARRHEEAVRAFEELDQEGLATDRTLIEEAHSLARLKRWEDAEAVMDRVSGSAGGPRRHLIEAMLADQRGDWAAADAEYERARRGAANPATILNNWGVSRMSRGEFRAAEKTFEEALSYDPQLFNAKNNLAVSRALRGEYRLPLVAMSEEERAIVLHNIGVIALRRGDREQAKGLFTMAVAAHPRYYPEAAEKLAALSANVIN</sequence>
<dbReference type="Proteomes" id="UP000503336">
    <property type="component" value="Chromosome"/>
</dbReference>
<dbReference type="SMART" id="SM00028">
    <property type="entry name" value="TPR"/>
    <property type="match status" value="2"/>
</dbReference>
<dbReference type="RefSeq" id="WP_165101735.1">
    <property type="nucleotide sequence ID" value="NZ_CP049056.1"/>
</dbReference>